<sequence length="122" mass="13787">MTWMLRQRLRLLVALVIAVTFCFLTTIPNREQIHEASFNMVFELPLLLICCRFEFFSFSNTTLQTIYNIIVGVNYSGSNFIQGKEFCKSLAQDSEVPFMLSIFGKSNSSEASITAIIIGPTT</sequence>
<evidence type="ECO:0000313" key="1">
    <source>
        <dbReference type="EMBL" id="RCV13587.1"/>
    </source>
</evidence>
<dbReference type="EMBL" id="CM003529">
    <property type="protein sequence ID" value="RCV13587.1"/>
    <property type="molecule type" value="Genomic_DNA"/>
</dbReference>
<name>A0A368Q6D8_SETIT</name>
<accession>A0A368Q6D8</accession>
<proteinExistence type="predicted"/>
<dbReference type="AlphaFoldDB" id="A0A368Q6D8"/>
<reference evidence="1" key="2">
    <citation type="submission" date="2015-07" db="EMBL/GenBank/DDBJ databases">
        <authorList>
            <person name="Noorani M."/>
        </authorList>
    </citation>
    <scope>NUCLEOTIDE SEQUENCE</scope>
    <source>
        <strain evidence="1">Yugu1</strain>
    </source>
</reference>
<organism evidence="1">
    <name type="scientific">Setaria italica</name>
    <name type="common">Foxtail millet</name>
    <name type="synonym">Panicum italicum</name>
    <dbReference type="NCBI Taxonomy" id="4555"/>
    <lineage>
        <taxon>Eukaryota</taxon>
        <taxon>Viridiplantae</taxon>
        <taxon>Streptophyta</taxon>
        <taxon>Embryophyta</taxon>
        <taxon>Tracheophyta</taxon>
        <taxon>Spermatophyta</taxon>
        <taxon>Magnoliopsida</taxon>
        <taxon>Liliopsida</taxon>
        <taxon>Poales</taxon>
        <taxon>Poaceae</taxon>
        <taxon>PACMAD clade</taxon>
        <taxon>Panicoideae</taxon>
        <taxon>Panicodae</taxon>
        <taxon>Paniceae</taxon>
        <taxon>Cenchrinae</taxon>
        <taxon>Setaria</taxon>
    </lineage>
</organism>
<reference evidence="1" key="1">
    <citation type="journal article" date="2012" name="Nat. Biotechnol.">
        <title>Reference genome sequence of the model plant Setaria.</title>
        <authorList>
            <person name="Bennetzen J.L."/>
            <person name="Schmutz J."/>
            <person name="Wang H."/>
            <person name="Percifield R."/>
            <person name="Hawkins J."/>
            <person name="Pontaroli A.C."/>
            <person name="Estep M."/>
            <person name="Feng L."/>
            <person name="Vaughn J.N."/>
            <person name="Grimwood J."/>
            <person name="Jenkins J."/>
            <person name="Barry K."/>
            <person name="Lindquist E."/>
            <person name="Hellsten U."/>
            <person name="Deshpande S."/>
            <person name="Wang X."/>
            <person name="Wu X."/>
            <person name="Mitros T."/>
            <person name="Triplett J."/>
            <person name="Yang X."/>
            <person name="Ye C.Y."/>
            <person name="Mauro-Herrera M."/>
            <person name="Wang L."/>
            <person name="Li P."/>
            <person name="Sharma M."/>
            <person name="Sharma R."/>
            <person name="Ronald P.C."/>
            <person name="Panaud O."/>
            <person name="Kellogg E.A."/>
            <person name="Brutnell T.P."/>
            <person name="Doust A.N."/>
            <person name="Tuskan G.A."/>
            <person name="Rokhsar D."/>
            <person name="Devos K.M."/>
        </authorList>
    </citation>
    <scope>NUCLEOTIDE SEQUENCE [LARGE SCALE GENOMIC DNA]</scope>
    <source>
        <strain evidence="1">Yugu1</strain>
    </source>
</reference>
<gene>
    <name evidence="1" type="ORF">SETIT_2G357300v2</name>
</gene>
<protein>
    <submittedName>
        <fullName evidence="1">Uncharacterized protein</fullName>
    </submittedName>
</protein>